<dbReference type="GeneTree" id="ENSGT00390000011163"/>
<protein>
    <recommendedName>
        <fullName evidence="2">Protein Churchill</fullName>
    </recommendedName>
</protein>
<evidence type="ECO:0000256" key="3">
    <source>
        <dbReference type="ARBA" id="ARBA00022473"/>
    </source>
</evidence>
<dbReference type="OrthoDB" id="5954706at2759"/>
<accession>A0A8C4WHR4</accession>
<dbReference type="PANTHER" id="PTHR31931:SF2">
    <property type="entry name" value="PROTEIN CHURCHILL"/>
    <property type="match status" value="1"/>
</dbReference>
<reference evidence="9" key="2">
    <citation type="submission" date="2025-09" db="UniProtKB">
        <authorList>
            <consortium name="Ensembl"/>
        </authorList>
    </citation>
    <scope>IDENTIFICATION</scope>
</reference>
<keyword evidence="4" id="KW-0479">Metal-binding</keyword>
<keyword evidence="6" id="KW-0805">Transcription regulation</keyword>
<sequence length="136" mass="15292">MYWKTEVDLALGEPEIFGRASKTIAALLDQKGFLSLTQVSRSLISDQCNFQSEEIRFSPPQVVVSEVSLQAGDPCESLVFLPDVCKNCHHMIARHEYTFSVVDDYQEYTMLCLLCGRAEDSVSILPDDPRQTAPLF</sequence>
<keyword evidence="8" id="KW-0804">Transcription</keyword>
<dbReference type="GO" id="GO:0008270">
    <property type="term" value="F:zinc ion binding"/>
    <property type="evidence" value="ECO:0007669"/>
    <property type="project" value="InterPro"/>
</dbReference>
<evidence type="ECO:0000256" key="5">
    <source>
        <dbReference type="ARBA" id="ARBA00022833"/>
    </source>
</evidence>
<name>A0A8C4WHR4_9SAUR</name>
<evidence type="ECO:0000256" key="2">
    <source>
        <dbReference type="ARBA" id="ARBA00021000"/>
    </source>
</evidence>
<evidence type="ECO:0000256" key="6">
    <source>
        <dbReference type="ARBA" id="ARBA00023015"/>
    </source>
</evidence>
<evidence type="ECO:0000256" key="4">
    <source>
        <dbReference type="ARBA" id="ARBA00022723"/>
    </source>
</evidence>
<evidence type="ECO:0000256" key="1">
    <source>
        <dbReference type="ARBA" id="ARBA00009577"/>
    </source>
</evidence>
<evidence type="ECO:0000313" key="9">
    <source>
        <dbReference type="Ensembl" id="ENSGEVP00005014273.1"/>
    </source>
</evidence>
<keyword evidence="7" id="KW-0010">Activator</keyword>
<evidence type="ECO:0000313" key="10">
    <source>
        <dbReference type="Proteomes" id="UP000694390"/>
    </source>
</evidence>
<dbReference type="Proteomes" id="UP000694390">
    <property type="component" value="Unassembled WGS sequence"/>
</dbReference>
<keyword evidence="5" id="KW-0862">Zinc</keyword>
<keyword evidence="10" id="KW-1185">Reference proteome</keyword>
<organism evidence="9 10">
    <name type="scientific">Gopherus evgoodei</name>
    <name type="common">Goodes thornscrub tortoise</name>
    <dbReference type="NCBI Taxonomy" id="1825980"/>
    <lineage>
        <taxon>Eukaryota</taxon>
        <taxon>Metazoa</taxon>
        <taxon>Chordata</taxon>
        <taxon>Craniata</taxon>
        <taxon>Vertebrata</taxon>
        <taxon>Euteleostomi</taxon>
        <taxon>Archelosauria</taxon>
        <taxon>Testudinata</taxon>
        <taxon>Testudines</taxon>
        <taxon>Cryptodira</taxon>
        <taxon>Durocryptodira</taxon>
        <taxon>Testudinoidea</taxon>
        <taxon>Testudinidae</taxon>
        <taxon>Gopherus</taxon>
    </lineage>
</organism>
<dbReference type="Gene3D" id="2.60.40.4240">
    <property type="entry name" value="Transcription activator, Churchill"/>
    <property type="match status" value="1"/>
</dbReference>
<dbReference type="AlphaFoldDB" id="A0A8C4WHR4"/>
<evidence type="ECO:0000256" key="7">
    <source>
        <dbReference type="ARBA" id="ARBA00023159"/>
    </source>
</evidence>
<comment type="similarity">
    <text evidence="1">Belongs to the Churchill family.</text>
</comment>
<dbReference type="GO" id="GO:0008543">
    <property type="term" value="P:fibroblast growth factor receptor signaling pathway"/>
    <property type="evidence" value="ECO:0007669"/>
    <property type="project" value="TreeGrafter"/>
</dbReference>
<dbReference type="GO" id="GO:0045893">
    <property type="term" value="P:positive regulation of DNA-templated transcription"/>
    <property type="evidence" value="ECO:0007669"/>
    <property type="project" value="InterPro"/>
</dbReference>
<dbReference type="InterPro" id="IPR038543">
    <property type="entry name" value="Churchill_sf"/>
</dbReference>
<proteinExistence type="inferred from homology"/>
<reference evidence="9" key="1">
    <citation type="submission" date="2025-08" db="UniProtKB">
        <authorList>
            <consortium name="Ensembl"/>
        </authorList>
    </citation>
    <scope>IDENTIFICATION</scope>
</reference>
<evidence type="ECO:0000256" key="8">
    <source>
        <dbReference type="ARBA" id="ARBA00023163"/>
    </source>
</evidence>
<gene>
    <name evidence="9" type="primary">CHURC1</name>
</gene>
<dbReference type="Pfam" id="PF06573">
    <property type="entry name" value="Churchill"/>
    <property type="match status" value="1"/>
</dbReference>
<dbReference type="InterPro" id="IPR009508">
    <property type="entry name" value="Transcrpt_activator_Churchill"/>
</dbReference>
<dbReference type="PANTHER" id="PTHR31931">
    <property type="entry name" value="PROTEIN CHURCHILL"/>
    <property type="match status" value="1"/>
</dbReference>
<keyword evidence="3" id="KW-0217">Developmental protein</keyword>
<dbReference type="Ensembl" id="ENSGEVT00005014967.1">
    <property type="protein sequence ID" value="ENSGEVP00005014273.1"/>
    <property type="gene ID" value="ENSGEVG00005010152.1"/>
</dbReference>